<dbReference type="RefSeq" id="WP_126404899.1">
    <property type="nucleotide sequence ID" value="NZ_LR134266.1"/>
</dbReference>
<keyword evidence="1" id="KW-0812">Transmembrane</keyword>
<keyword evidence="1" id="KW-1133">Transmembrane helix</keyword>
<dbReference type="Proteomes" id="UP000270025">
    <property type="component" value="Chromosome"/>
</dbReference>
<evidence type="ECO:0008006" key="4">
    <source>
        <dbReference type="Google" id="ProtNLM"/>
    </source>
</evidence>
<keyword evidence="1" id="KW-0472">Membrane</keyword>
<accession>A0A3S4L1Q4</accession>
<protein>
    <recommendedName>
        <fullName evidence="4">Accessory secretory protein Asp5</fullName>
    </recommendedName>
</protein>
<dbReference type="InterPro" id="IPR031548">
    <property type="entry name" value="Asp5"/>
</dbReference>
<sequence length="74" mass="8508">MDMLFVVLIFLLSISLILLVIFQPRQQQTLSTDATSNLGKPSYWLARRGIKLATLIVSVLFFLTLFIYLFLSRV</sequence>
<keyword evidence="3" id="KW-1185">Reference proteome</keyword>
<dbReference type="Pfam" id="PF17000">
    <property type="entry name" value="Asp5"/>
    <property type="match status" value="1"/>
</dbReference>
<dbReference type="AlphaFoldDB" id="A0A3S4L1Q4"/>
<proteinExistence type="predicted"/>
<reference evidence="2 3" key="1">
    <citation type="submission" date="2018-12" db="EMBL/GenBank/DDBJ databases">
        <authorList>
            <consortium name="Pathogen Informatics"/>
        </authorList>
    </citation>
    <scope>NUCLEOTIDE SEQUENCE [LARGE SCALE GENOMIC DNA]</scope>
    <source>
        <strain evidence="2 3">NCTC3166</strain>
    </source>
</reference>
<evidence type="ECO:0000256" key="1">
    <source>
        <dbReference type="SAM" id="Phobius"/>
    </source>
</evidence>
<name>A0A3S4L1Q4_9STRE</name>
<dbReference type="EMBL" id="LR134266">
    <property type="protein sequence ID" value="VED67959.1"/>
    <property type="molecule type" value="Genomic_DNA"/>
</dbReference>
<evidence type="ECO:0000313" key="2">
    <source>
        <dbReference type="EMBL" id="VED67959.1"/>
    </source>
</evidence>
<organism evidence="2 3">
    <name type="scientific">Streptococcus viridans</name>
    <dbReference type="NCBI Taxonomy" id="78535"/>
    <lineage>
        <taxon>Bacteria</taxon>
        <taxon>Bacillati</taxon>
        <taxon>Bacillota</taxon>
        <taxon>Bacilli</taxon>
        <taxon>Lactobacillales</taxon>
        <taxon>Streptococcaceae</taxon>
        <taxon>Streptococcus</taxon>
    </lineage>
</organism>
<gene>
    <name evidence="2" type="ORF">NCTC3166_01796</name>
</gene>
<dbReference type="KEGG" id="svf:NCTC3166_01796"/>
<evidence type="ECO:0000313" key="3">
    <source>
        <dbReference type="Proteomes" id="UP000270025"/>
    </source>
</evidence>
<feature type="transmembrane region" description="Helical" evidence="1">
    <location>
        <begin position="51"/>
        <end position="71"/>
    </location>
</feature>